<gene>
    <name evidence="1" type="ORF">H206_01787</name>
</gene>
<comment type="caution">
    <text evidence="1">The sequence shown here is derived from an EMBL/GenBank/DDBJ whole genome shotgun (WGS) entry which is preliminary data.</text>
</comment>
<dbReference type="AlphaFoldDB" id="A0A3S3RPF1"/>
<dbReference type="EMBL" id="MTKO01000092">
    <property type="protein sequence ID" value="RWX44629.1"/>
    <property type="molecule type" value="Genomic_DNA"/>
</dbReference>
<dbReference type="Proteomes" id="UP000287853">
    <property type="component" value="Unassembled WGS sequence"/>
</dbReference>
<organism evidence="1 2">
    <name type="scientific">Candidatus Electrothrix aarhusensis</name>
    <dbReference type="NCBI Taxonomy" id="1859131"/>
    <lineage>
        <taxon>Bacteria</taxon>
        <taxon>Pseudomonadati</taxon>
        <taxon>Thermodesulfobacteriota</taxon>
        <taxon>Desulfobulbia</taxon>
        <taxon>Desulfobulbales</taxon>
        <taxon>Desulfobulbaceae</taxon>
        <taxon>Candidatus Electrothrix</taxon>
    </lineage>
</organism>
<name>A0A3S3RPF1_9BACT</name>
<proteinExistence type="predicted"/>
<reference evidence="1 2" key="1">
    <citation type="submission" date="2017-01" db="EMBL/GenBank/DDBJ databases">
        <title>The cable genome- insights into the physiology and evolution of filamentous bacteria capable of sulfide oxidation via long distance electron transfer.</title>
        <authorList>
            <person name="Schreiber L."/>
            <person name="Bjerg J.T."/>
            <person name="Boggild A."/>
            <person name="Van De Vossenberg J."/>
            <person name="Meysman F."/>
            <person name="Nielsen L.P."/>
            <person name="Schramm A."/>
            <person name="Kjeldsen K.U."/>
        </authorList>
    </citation>
    <scope>NUCLEOTIDE SEQUENCE [LARGE SCALE GENOMIC DNA]</scope>
    <source>
        <strain evidence="1">MCF</strain>
    </source>
</reference>
<accession>A0A3S3RPF1</accession>
<evidence type="ECO:0000313" key="2">
    <source>
        <dbReference type="Proteomes" id="UP000287853"/>
    </source>
</evidence>
<keyword evidence="2" id="KW-1185">Reference proteome</keyword>
<evidence type="ECO:0000313" key="1">
    <source>
        <dbReference type="EMBL" id="RWX44629.1"/>
    </source>
</evidence>
<protein>
    <submittedName>
        <fullName evidence="1">Uncharacterized protein</fullName>
    </submittedName>
</protein>
<sequence>MNAFINTAHKIAQHGLVLCGSGNLSYRKDEHHMLSLRKWLLAFQS</sequence>